<organism evidence="1 2">
    <name type="scientific">Channa argus</name>
    <name type="common">Northern snakehead</name>
    <name type="synonym">Ophicephalus argus</name>
    <dbReference type="NCBI Taxonomy" id="215402"/>
    <lineage>
        <taxon>Eukaryota</taxon>
        <taxon>Metazoa</taxon>
        <taxon>Chordata</taxon>
        <taxon>Craniata</taxon>
        <taxon>Vertebrata</taxon>
        <taxon>Euteleostomi</taxon>
        <taxon>Actinopterygii</taxon>
        <taxon>Neopterygii</taxon>
        <taxon>Teleostei</taxon>
        <taxon>Neoteleostei</taxon>
        <taxon>Acanthomorphata</taxon>
        <taxon>Anabantaria</taxon>
        <taxon>Anabantiformes</taxon>
        <taxon>Channoidei</taxon>
        <taxon>Channidae</taxon>
        <taxon>Channa</taxon>
    </lineage>
</organism>
<evidence type="ECO:0000313" key="2">
    <source>
        <dbReference type="Proteomes" id="UP000503349"/>
    </source>
</evidence>
<reference evidence="1 2" key="1">
    <citation type="submission" date="2019-02" db="EMBL/GenBank/DDBJ databases">
        <title>Opniocepnalus argus genome.</title>
        <authorList>
            <person name="Zhou C."/>
            <person name="Xiao S."/>
        </authorList>
    </citation>
    <scope>NUCLEOTIDE SEQUENCE [LARGE SCALE GENOMIC DNA]</scope>
    <source>
        <strain evidence="1">OARG1902GOOAL</strain>
        <tissue evidence="1">Muscle</tissue>
    </source>
</reference>
<dbReference type="Proteomes" id="UP000503349">
    <property type="component" value="Chromosome 11"/>
</dbReference>
<sequence>MSVNLIVFKLCLAQEVLVFNPPLTDDVVKGRAEVSVHVFAVMCWRLHPLWIDWDSV</sequence>
<dbReference type="EMBL" id="CM015722">
    <property type="protein sequence ID" value="KAF3695305.1"/>
    <property type="molecule type" value="Genomic_DNA"/>
</dbReference>
<accession>A0A6G1PYE8</accession>
<proteinExistence type="predicted"/>
<protein>
    <submittedName>
        <fullName evidence="1">Uncharacterized protein</fullName>
    </submittedName>
</protein>
<keyword evidence="2" id="KW-1185">Reference proteome</keyword>
<reference evidence="2" key="2">
    <citation type="submission" date="2019-02" db="EMBL/GenBank/DDBJ databases">
        <title>Opniocepnalus argus Var Kimnra genome.</title>
        <authorList>
            <person name="Zhou C."/>
            <person name="Xiao S."/>
        </authorList>
    </citation>
    <scope>NUCLEOTIDE SEQUENCE [LARGE SCALE GENOMIC DNA]</scope>
</reference>
<gene>
    <name evidence="1" type="ORF">EXN66_Car010981</name>
</gene>
<dbReference type="AlphaFoldDB" id="A0A6G1PYE8"/>
<name>A0A6G1PYE8_CHAAH</name>
<evidence type="ECO:0000313" key="1">
    <source>
        <dbReference type="EMBL" id="KAF3695305.1"/>
    </source>
</evidence>